<dbReference type="SUPFAM" id="SSF50486">
    <property type="entry name" value="FMT C-terminal domain-like"/>
    <property type="match status" value="1"/>
</dbReference>
<dbReference type="OrthoDB" id="9802815at2"/>
<dbReference type="EC" id="2.1.2.9" evidence="3"/>
<dbReference type="PANTHER" id="PTHR11138:SF5">
    <property type="entry name" value="METHIONYL-TRNA FORMYLTRANSFERASE, MITOCHONDRIAL"/>
    <property type="match status" value="1"/>
</dbReference>
<organism evidence="3 4">
    <name type="scientific">Shewanella psychrophila</name>
    <dbReference type="NCBI Taxonomy" id="225848"/>
    <lineage>
        <taxon>Bacteria</taxon>
        <taxon>Pseudomonadati</taxon>
        <taxon>Pseudomonadota</taxon>
        <taxon>Gammaproteobacteria</taxon>
        <taxon>Alteromonadales</taxon>
        <taxon>Shewanellaceae</taxon>
        <taxon>Shewanella</taxon>
    </lineage>
</organism>
<evidence type="ECO:0000313" key="4">
    <source>
        <dbReference type="Proteomes" id="UP000189545"/>
    </source>
</evidence>
<dbReference type="AlphaFoldDB" id="A0A1S6HTH4"/>
<dbReference type="GO" id="GO:0004479">
    <property type="term" value="F:methionyl-tRNA formyltransferase activity"/>
    <property type="evidence" value="ECO:0007669"/>
    <property type="project" value="UniProtKB-EC"/>
</dbReference>
<accession>A0A1S6HTH4</accession>
<dbReference type="InterPro" id="IPR011034">
    <property type="entry name" value="Formyl_transferase-like_C_sf"/>
</dbReference>
<dbReference type="CDD" id="cd08369">
    <property type="entry name" value="FMT_core"/>
    <property type="match status" value="1"/>
</dbReference>
<dbReference type="PANTHER" id="PTHR11138">
    <property type="entry name" value="METHIONYL-TRNA FORMYLTRANSFERASE"/>
    <property type="match status" value="1"/>
</dbReference>
<dbReference type="SUPFAM" id="SSF53328">
    <property type="entry name" value="Formyltransferase"/>
    <property type="match status" value="1"/>
</dbReference>
<dbReference type="PROSITE" id="PS00373">
    <property type="entry name" value="GART"/>
    <property type="match status" value="1"/>
</dbReference>
<dbReference type="KEGG" id="spsw:Sps_03738"/>
<sequence>MKIGYFADGPWSHKALELISKTAGLEIVFIVPRFDLQDPVLKDWAIKLDVPYLPTRNVNTEDFLSVMENFEPDLLVSMSFNQILKKEIIDYAPKGFVNCHAGALPFYRGRNPLNWVLINGEHSFGITVHYVDEGIDTGDIVEQRMYSISKKDNYQSLLNRAVIECANILHSAVLKISHDDVERVKQEDIHPVGTYFGIRTFGDELVDFNWEAKRIFNFVRAISKPGPCGRFFIGSHEYAIERVELIPEAPSYIATTGEVVGRNLNGSVVKVGDSTILITCVSDVLDGKLSAPYTPKFKIGTRINKRAYCE</sequence>
<proteinExistence type="predicted"/>
<protein>
    <submittedName>
        <fullName evidence="3">Methionyl-tRNA formyltransferase</fullName>
        <ecNumber evidence="3">2.1.2.9</ecNumber>
    </submittedName>
</protein>
<dbReference type="Pfam" id="PF02911">
    <property type="entry name" value="Formyl_trans_C"/>
    <property type="match status" value="1"/>
</dbReference>
<dbReference type="InterPro" id="IPR001555">
    <property type="entry name" value="GART_AS"/>
</dbReference>
<evidence type="ECO:0000259" key="1">
    <source>
        <dbReference type="Pfam" id="PF00551"/>
    </source>
</evidence>
<evidence type="ECO:0000259" key="2">
    <source>
        <dbReference type="Pfam" id="PF02911"/>
    </source>
</evidence>
<dbReference type="GO" id="GO:0005829">
    <property type="term" value="C:cytosol"/>
    <property type="evidence" value="ECO:0007669"/>
    <property type="project" value="TreeGrafter"/>
</dbReference>
<dbReference type="Gene3D" id="3.40.50.12230">
    <property type="match status" value="1"/>
</dbReference>
<keyword evidence="3" id="KW-0808">Transferase</keyword>
<dbReference type="InterPro" id="IPR036477">
    <property type="entry name" value="Formyl_transf_N_sf"/>
</dbReference>
<evidence type="ECO:0000313" key="3">
    <source>
        <dbReference type="EMBL" id="AQS38856.1"/>
    </source>
</evidence>
<dbReference type="Pfam" id="PF00551">
    <property type="entry name" value="Formyl_trans_N"/>
    <property type="match status" value="1"/>
</dbReference>
<dbReference type="InterPro" id="IPR002376">
    <property type="entry name" value="Formyl_transf_N"/>
</dbReference>
<gene>
    <name evidence="3" type="ORF">Sps_03738</name>
</gene>
<dbReference type="InterPro" id="IPR005793">
    <property type="entry name" value="Formyl_trans_C"/>
</dbReference>
<dbReference type="STRING" id="225848.Sps_03738"/>
<dbReference type="RefSeq" id="WP_077753833.1">
    <property type="nucleotide sequence ID" value="NZ_CP014782.1"/>
</dbReference>
<dbReference type="EMBL" id="CP014782">
    <property type="protein sequence ID" value="AQS38856.1"/>
    <property type="molecule type" value="Genomic_DNA"/>
</dbReference>
<dbReference type="Proteomes" id="UP000189545">
    <property type="component" value="Chromosome"/>
</dbReference>
<name>A0A1S6HTH4_9GAMM</name>
<keyword evidence="4" id="KW-1185">Reference proteome</keyword>
<feature type="domain" description="Formyl transferase C-terminal" evidence="2">
    <location>
        <begin position="203"/>
        <end position="280"/>
    </location>
</feature>
<reference evidence="3 4" key="1">
    <citation type="submission" date="2016-03" db="EMBL/GenBank/DDBJ databases">
        <title>Complete genome sequence of Shewanella psychrophila WP2, a deep sea bacterium isolated from west Pacific sediment.</title>
        <authorList>
            <person name="Xu G."/>
            <person name="Jian H."/>
        </authorList>
    </citation>
    <scope>NUCLEOTIDE SEQUENCE [LARGE SCALE GENOMIC DNA]</scope>
    <source>
        <strain evidence="3 4">WP2</strain>
    </source>
</reference>
<feature type="domain" description="Formyl transferase N-terminal" evidence="1">
    <location>
        <begin position="56"/>
        <end position="162"/>
    </location>
</feature>